<feature type="domain" description="Dynamin N-terminal" evidence="7">
    <location>
        <begin position="68"/>
        <end position="252"/>
    </location>
</feature>
<reference evidence="8 9" key="1">
    <citation type="submission" date="2012-06" db="EMBL/GenBank/DDBJ databases">
        <title>Finished chromosome of genome of Crinalium epipsammum PCC 9333.</title>
        <authorList>
            <consortium name="US DOE Joint Genome Institute"/>
            <person name="Gugger M."/>
            <person name="Coursin T."/>
            <person name="Rippka R."/>
            <person name="Tandeau De Marsac N."/>
            <person name="Huntemann M."/>
            <person name="Wei C.-L."/>
            <person name="Han J."/>
            <person name="Detter J.C."/>
            <person name="Han C."/>
            <person name="Tapia R."/>
            <person name="Davenport K."/>
            <person name="Daligault H."/>
            <person name="Erkkila T."/>
            <person name="Gu W."/>
            <person name="Munk A.C.C."/>
            <person name="Teshima H."/>
            <person name="Xu Y."/>
            <person name="Chain P."/>
            <person name="Chen A."/>
            <person name="Krypides N."/>
            <person name="Mavromatis K."/>
            <person name="Markowitz V."/>
            <person name="Szeto E."/>
            <person name="Ivanova N."/>
            <person name="Mikhailova N."/>
            <person name="Ovchinnikova G."/>
            <person name="Pagani I."/>
            <person name="Pati A."/>
            <person name="Goodwin L."/>
            <person name="Peters L."/>
            <person name="Pitluck S."/>
            <person name="Woyke T."/>
            <person name="Kerfeld C."/>
        </authorList>
    </citation>
    <scope>NUCLEOTIDE SEQUENCE [LARGE SCALE GENOMIC DNA]</scope>
    <source>
        <strain evidence="8 9">PCC 9333</strain>
    </source>
</reference>
<dbReference type="InterPro" id="IPR027417">
    <property type="entry name" value="P-loop_NTPase"/>
</dbReference>
<dbReference type="PANTHER" id="PTHR10465">
    <property type="entry name" value="TRANSMEMBRANE GTPASE FZO1"/>
    <property type="match status" value="1"/>
</dbReference>
<evidence type="ECO:0000259" key="7">
    <source>
        <dbReference type="Pfam" id="PF00350"/>
    </source>
</evidence>
<dbReference type="Proteomes" id="UP000010472">
    <property type="component" value="Chromosome"/>
</dbReference>
<keyword evidence="9" id="KW-1185">Reference proteome</keyword>
<evidence type="ECO:0000313" key="8">
    <source>
        <dbReference type="EMBL" id="AFZ14871.1"/>
    </source>
</evidence>
<dbReference type="eggNOG" id="COG0699">
    <property type="taxonomic scope" value="Bacteria"/>
</dbReference>
<dbReference type="GO" id="GO:0003924">
    <property type="term" value="F:GTPase activity"/>
    <property type="evidence" value="ECO:0007669"/>
    <property type="project" value="InterPro"/>
</dbReference>
<evidence type="ECO:0000256" key="1">
    <source>
        <dbReference type="ARBA" id="ARBA00004370"/>
    </source>
</evidence>
<gene>
    <name evidence="8" type="ORF">Cri9333_4067</name>
</gene>
<feature type="coiled-coil region" evidence="6">
    <location>
        <begin position="564"/>
        <end position="594"/>
    </location>
</feature>
<dbReference type="CDD" id="cd00882">
    <property type="entry name" value="Ras_like_GTPase"/>
    <property type="match status" value="1"/>
</dbReference>
<dbReference type="HOGENOM" id="CLU_348452_0_0_3"/>
<dbReference type="InterPro" id="IPR045063">
    <property type="entry name" value="Dynamin_N"/>
</dbReference>
<dbReference type="RefSeq" id="WP_015204970.1">
    <property type="nucleotide sequence ID" value="NC_019753.1"/>
</dbReference>
<evidence type="ECO:0000256" key="6">
    <source>
        <dbReference type="SAM" id="Coils"/>
    </source>
</evidence>
<dbReference type="InterPro" id="IPR027094">
    <property type="entry name" value="Mitofusin_fam"/>
</dbReference>
<dbReference type="OrthoDB" id="444532at2"/>
<dbReference type="GO" id="GO:0016020">
    <property type="term" value="C:membrane"/>
    <property type="evidence" value="ECO:0007669"/>
    <property type="project" value="UniProtKB-SubCell"/>
</dbReference>
<name>K9W3T6_9CYAN</name>
<keyword evidence="3" id="KW-0378">Hydrolase</keyword>
<evidence type="ECO:0000256" key="4">
    <source>
        <dbReference type="ARBA" id="ARBA00023134"/>
    </source>
</evidence>
<dbReference type="GO" id="GO:0008053">
    <property type="term" value="P:mitochondrial fusion"/>
    <property type="evidence" value="ECO:0007669"/>
    <property type="project" value="TreeGrafter"/>
</dbReference>
<proteinExistence type="predicted"/>
<keyword evidence="2" id="KW-0547">Nucleotide-binding</keyword>
<dbReference type="STRING" id="1173022.Cri9333_4067"/>
<keyword evidence="6" id="KW-0175">Coiled coil</keyword>
<dbReference type="AlphaFoldDB" id="K9W3T6"/>
<organism evidence="8 9">
    <name type="scientific">Crinalium epipsammum PCC 9333</name>
    <dbReference type="NCBI Taxonomy" id="1173022"/>
    <lineage>
        <taxon>Bacteria</taxon>
        <taxon>Bacillati</taxon>
        <taxon>Cyanobacteriota</taxon>
        <taxon>Cyanophyceae</taxon>
        <taxon>Gomontiellales</taxon>
        <taxon>Gomontiellaceae</taxon>
        <taxon>Crinalium</taxon>
    </lineage>
</organism>
<dbReference type="Pfam" id="PF00350">
    <property type="entry name" value="Dynamin_N"/>
    <property type="match status" value="1"/>
</dbReference>
<dbReference type="Gene3D" id="3.40.50.300">
    <property type="entry name" value="P-loop containing nucleotide triphosphate hydrolases"/>
    <property type="match status" value="2"/>
</dbReference>
<evidence type="ECO:0000256" key="5">
    <source>
        <dbReference type="ARBA" id="ARBA00023136"/>
    </source>
</evidence>
<keyword evidence="4" id="KW-0342">GTP-binding</keyword>
<evidence type="ECO:0000313" key="9">
    <source>
        <dbReference type="Proteomes" id="UP000010472"/>
    </source>
</evidence>
<accession>K9W3T6</accession>
<keyword evidence="5" id="KW-0472">Membrane</keyword>
<dbReference type="KEGG" id="cep:Cri9333_4067"/>
<evidence type="ECO:0000256" key="2">
    <source>
        <dbReference type="ARBA" id="ARBA00022741"/>
    </source>
</evidence>
<dbReference type="EMBL" id="CP003620">
    <property type="protein sequence ID" value="AFZ14871.1"/>
    <property type="molecule type" value="Genomic_DNA"/>
</dbReference>
<dbReference type="GO" id="GO:0005525">
    <property type="term" value="F:GTP binding"/>
    <property type="evidence" value="ECO:0007669"/>
    <property type="project" value="UniProtKB-KW"/>
</dbReference>
<feature type="coiled-coil region" evidence="6">
    <location>
        <begin position="779"/>
        <end position="806"/>
    </location>
</feature>
<dbReference type="PANTHER" id="PTHR10465:SF0">
    <property type="entry name" value="SARCALUMENIN"/>
    <property type="match status" value="1"/>
</dbReference>
<dbReference type="SUPFAM" id="SSF52540">
    <property type="entry name" value="P-loop containing nucleoside triphosphate hydrolases"/>
    <property type="match status" value="1"/>
</dbReference>
<evidence type="ECO:0000256" key="3">
    <source>
        <dbReference type="ARBA" id="ARBA00022801"/>
    </source>
</evidence>
<dbReference type="PATRIC" id="fig|1173022.3.peg.4390"/>
<protein>
    <recommendedName>
        <fullName evidence="7">Dynamin N-terminal domain-containing protein</fullName>
    </recommendedName>
</protein>
<sequence>MSKKIYKIFEDVEVKAKLLDKCWKNFSTEISQHLPDTYQPEMQELSGKLEEALTKLGDELRNPTLTLATTGTTSSGKSTLVNLLCGAEIVPVAVSEMSAGAVTIEYSKEKSLIIHETPGSLWECGEWQGITEEKIYERLKGVMISYIDNRETQPNLACPQSTIFYPFRLLKESQLELPEGTRVRILDLPGLAYVGDEGNANIIKQCREALCIVTYNSSETDSQKVKSLLQEVVQQVKDLGGSPARMLFVLNKIDVFRADGDWPDPENRFVEKSIKSIKTELTDQLREYTEEIENLQVVKLSTWPALLSLQIQNNDEIYSVEACTKADSHFNGLIKDILQDLPRNTQKWNRHDRKRVAEALWKKSYGEEFQQNLKNHITQNFPQLVIPQIIEDFNITAGNAITEWALQTTTAILNSSEERYQEECEKISHIKSALTSFLEISDRNLKKPFEKLETKIKQVLAETSDDDPVNYIREIITELQGVKPYNDLKEKLYPLFGWSSELKKGLKQILEAVAKSLETGRVDLDNLNFKRANVIQVNLLARNLNRLINLGYTASVAKSGETREARTDAEKEKLKQLNEELNELALHLNIVINDVLQQICTQELNRIYQSVSELFSCHLSYLEEGTNERASNMAIKFPDSQLSKVEDKLEFKFQFRAGFTITKGTYLEKKETLDTGYGTNQSQITIQEAHRRNTQGKSGWDWLGGTVKGFFNDFILEGVVEKKKYIDYTPRPSDNGLIPSLGNLLENWILQAEDAEVEIIKEITKWLLKQIDCLKKNVDKIQNDVIDRYEERLDKANQEIIISNEKEKNVWLPMQQKAQDLAKEFSGLGTFLKEEH</sequence>
<comment type="subcellular location">
    <subcellularLocation>
        <location evidence="1">Membrane</location>
    </subcellularLocation>
</comment>